<dbReference type="HOGENOM" id="CLU_005032_0_0_10"/>
<dbReference type="Gene3D" id="3.40.50.300">
    <property type="entry name" value="P-loop containing nucleotide triphosphate hydrolases"/>
    <property type="match status" value="3"/>
</dbReference>
<dbReference type="STRING" id="999422.HMPREF9944_01459"/>
<dbReference type="InterPro" id="IPR041679">
    <property type="entry name" value="DNA2/NAM7-like_C"/>
</dbReference>
<protein>
    <recommendedName>
        <fullName evidence="5">Helicase ATP-binding domain-containing protein</fullName>
    </recommendedName>
</protein>
<evidence type="ECO:0000259" key="2">
    <source>
        <dbReference type="Pfam" id="PF13087"/>
    </source>
</evidence>
<dbReference type="InterPro" id="IPR045055">
    <property type="entry name" value="DNA2/NAM7-like"/>
</dbReference>
<gene>
    <name evidence="3" type="ORF">HMPREF9944_01459</name>
</gene>
<evidence type="ECO:0008006" key="5">
    <source>
        <dbReference type="Google" id="ProtNLM"/>
    </source>
</evidence>
<feature type="domain" description="DNA2/NAM7 helicase helicase" evidence="1">
    <location>
        <begin position="781"/>
        <end position="847"/>
    </location>
</feature>
<organism evidence="3 4">
    <name type="scientific">Segatella maculosa OT 289</name>
    <dbReference type="NCBI Taxonomy" id="999422"/>
    <lineage>
        <taxon>Bacteria</taxon>
        <taxon>Pseudomonadati</taxon>
        <taxon>Bacteroidota</taxon>
        <taxon>Bacteroidia</taxon>
        <taxon>Bacteroidales</taxon>
        <taxon>Prevotellaceae</taxon>
        <taxon>Segatella</taxon>
    </lineage>
</organism>
<comment type="caution">
    <text evidence="3">The sequence shown here is derived from an EMBL/GenBank/DDBJ whole genome shotgun (WGS) entry which is preliminary data.</text>
</comment>
<dbReference type="Pfam" id="PF13087">
    <property type="entry name" value="AAA_12"/>
    <property type="match status" value="1"/>
</dbReference>
<dbReference type="InterPro" id="IPR027417">
    <property type="entry name" value="P-loop_NTPase"/>
</dbReference>
<evidence type="ECO:0000313" key="4">
    <source>
        <dbReference type="Proteomes" id="UP000003167"/>
    </source>
</evidence>
<dbReference type="PATRIC" id="fig|999422.3.peg.1526"/>
<dbReference type="Gene3D" id="2.40.30.270">
    <property type="match status" value="1"/>
</dbReference>
<feature type="domain" description="DNA2/NAM7 helicase helicase" evidence="1">
    <location>
        <begin position="686"/>
        <end position="774"/>
    </location>
</feature>
<dbReference type="EMBL" id="AGEK01000027">
    <property type="protein sequence ID" value="EHO70252.1"/>
    <property type="molecule type" value="Genomic_DNA"/>
</dbReference>
<dbReference type="AlphaFoldDB" id="H1HMR5"/>
<evidence type="ECO:0000259" key="1">
    <source>
        <dbReference type="Pfam" id="PF13086"/>
    </source>
</evidence>
<dbReference type="InterPro" id="IPR047187">
    <property type="entry name" value="SF1_C_Upf1"/>
</dbReference>
<name>H1HMR5_9BACT</name>
<dbReference type="PANTHER" id="PTHR10887:SF495">
    <property type="entry name" value="HELICASE SENATAXIN ISOFORM X1-RELATED"/>
    <property type="match status" value="1"/>
</dbReference>
<dbReference type="PANTHER" id="PTHR10887">
    <property type="entry name" value="DNA2/NAM7 HELICASE FAMILY"/>
    <property type="match status" value="1"/>
</dbReference>
<dbReference type="Proteomes" id="UP000003167">
    <property type="component" value="Unassembled WGS sequence"/>
</dbReference>
<dbReference type="SUPFAM" id="SSF52540">
    <property type="entry name" value="P-loop containing nucleoside triphosphate hydrolases"/>
    <property type="match status" value="1"/>
</dbReference>
<evidence type="ECO:0000313" key="3">
    <source>
        <dbReference type="EMBL" id="EHO70252.1"/>
    </source>
</evidence>
<dbReference type="Pfam" id="PF13086">
    <property type="entry name" value="AAA_11"/>
    <property type="match status" value="2"/>
</dbReference>
<sequence>MSDFIASDELFRRIEAAISAETSVVNKLLHETLVLACSEGLAGSNLAFGNLFAQVDFLCKKHRVSVGDTVAIQRMRRASNRSESLSHEELMYACRALAVFVSAVFDADIPTFLVGKLPVEDKPQDYNRIDYRCIRGLVNEVTDDSFTVNIDQDTTEKQLTIRLKPHQSYLKTLLHAGAQVNLIDVDSAQEASLIVYEPDFLLDISSIARCFTDYGHHPLSYLVNAMLPPANSQAILLGNFAGTALDDIINGNGRYLWQETFKKNFKDKALEYCTCDDLNRKEDFRAAALRQTQNIQDIVTELFGDLHSDPQKPHKAGSFSREKAVLEPSFVCEQLGLQGRVDLMTTDFKLLVEQKAGSNYNIQSQKPNKYGSFQKEEHYVQLLLYYGVLRQNFRISSHNIDMRLLYSKYPLPGGLVVVNFYQKLFREAIRLRNRIVANEFGFALNGFEGTTEALSADILNERHLATPFFFNYIQPRLDSVIEPLHRLTPLEKAYYERMMAFVFREQLAAKTGAQEGLGNSMADLWNMPLAVKKETGNIYTGLTIARKAKSKQLNGYDVITLDVPNQGEDFLPNFRLGDMVYLYSYSPSEEPDVRKALLFKGNLIEIHTDSVTIKTVNPIPKAGNVWAIEHSGSDIAATSAIRSLHQFVSSAPSCRQLLLAQRAPELDAAVQLTRSYHPTYDPLLLKAFQAKDYFLLVGPPGTGKTSMALQFMVREALAKRQSILLMSYTNRAVDEICGMLSDNAIDYIRIGNPYSCDKRYRSHLLTEYIEQHPHLNHIRLQLQSSQVIVGTTSTLQSKTYLFELKSFSMAIIDEASQILEPHLVGLLSRLPKFVLIGDHKQLPAVVQQEPNVSAVHDKQLNNIGLTNCRNSLFERLIHVEEAAERSHFVGVLQSQGRMHPAIAAFPNRMFYFKERLKPVPLPHQLEEQLDYTLPSIDALDDALKSHRVLFIPSEFSGNPQVSDKVNPHEARLVARLLGRIHRFYAERFDADKTVGVIVPYRNQIAMIRKEIEKMGIKALEQISIDTVERYQGSQRDVIIYSFTVRHRYQLGFLTANSFEENGHIIDRKLNVAITRARRQLILTGNEKLLKQDRIFKELIETSPSIALLKEGNGMPLC</sequence>
<dbReference type="CDD" id="cd18808">
    <property type="entry name" value="SF1_C_Upf1"/>
    <property type="match status" value="1"/>
</dbReference>
<reference evidence="3 4" key="1">
    <citation type="submission" date="2011-12" db="EMBL/GenBank/DDBJ databases">
        <title>The Genome Sequence of Prevotella maculosa OT 289.</title>
        <authorList>
            <consortium name="The Broad Institute Genome Sequencing Platform"/>
            <person name="Earl A."/>
            <person name="Ward D."/>
            <person name="Feldgarden M."/>
            <person name="Gevers D."/>
            <person name="Izard J."/>
            <person name="Blanton J.M."/>
            <person name="Mathney J."/>
            <person name="Tanner A.C."/>
            <person name="Dewhirst F.E."/>
            <person name="Young S.K."/>
            <person name="Zeng Q."/>
            <person name="Gargeya S."/>
            <person name="Fitzgerald M."/>
            <person name="Haas B."/>
            <person name="Abouelleil A."/>
            <person name="Alvarado L."/>
            <person name="Arachchi H.M."/>
            <person name="Berlin A."/>
            <person name="Chapman S.B."/>
            <person name="Gearin G."/>
            <person name="Goldberg J."/>
            <person name="Griggs A."/>
            <person name="Gujja S."/>
            <person name="Hansen M."/>
            <person name="Heiman D."/>
            <person name="Howarth C."/>
            <person name="Larimer J."/>
            <person name="Lui A."/>
            <person name="MacDonald P.J.P."/>
            <person name="McCowen C."/>
            <person name="Montmayeur A."/>
            <person name="Murphy C."/>
            <person name="Neiman D."/>
            <person name="Pearson M."/>
            <person name="Priest M."/>
            <person name="Roberts A."/>
            <person name="Saif S."/>
            <person name="Shea T."/>
            <person name="Sisk P."/>
            <person name="Stolte C."/>
            <person name="Sykes S."/>
            <person name="Wortman J."/>
            <person name="Nusbaum C."/>
            <person name="Birren B."/>
        </authorList>
    </citation>
    <scope>NUCLEOTIDE SEQUENCE [LARGE SCALE GENOMIC DNA]</scope>
    <source>
        <strain evidence="3 4">OT 289</strain>
    </source>
</reference>
<accession>H1HMR5</accession>
<keyword evidence="4" id="KW-1185">Reference proteome</keyword>
<dbReference type="InterPro" id="IPR041677">
    <property type="entry name" value="DNA2/NAM7_AAA_11"/>
</dbReference>
<dbReference type="GO" id="GO:0004386">
    <property type="term" value="F:helicase activity"/>
    <property type="evidence" value="ECO:0007669"/>
    <property type="project" value="InterPro"/>
</dbReference>
<dbReference type="RefSeq" id="WP_008565433.1">
    <property type="nucleotide sequence ID" value="NZ_JH594503.1"/>
</dbReference>
<feature type="domain" description="DNA2/NAM7 helicase-like C-terminal" evidence="2">
    <location>
        <begin position="870"/>
        <end position="1086"/>
    </location>
</feature>
<proteinExistence type="predicted"/>
<dbReference type="OrthoDB" id="9757917at2"/>